<accession>A0ABV1GE21</accession>
<sequence length="327" mass="38042">MVRLISGSWFEFQHHNQAEGKYWNPICRHFSEEQWREKIREMHSLGMKYIVLLCSSLVDEDFAEAYFPTDIYPLAKDFVCQDPIDALMSEAEKLDMKVFMSVGYYGPWNKPRENMVSPSVTQRAFKAMEQVYGRYGKYRSFYGWYYPDESCITKYFDDNFAAYVNQYSAFGKSFNSNLKTMIAPYGTNMLSADDVYVRQLETLDVDIVAYQDEVGVRKSTPDQTGRFYSALKKAHDKAGRSKLWADVELFEFEGDVYHSALLPSNMERLKRQLEAVSFYVEEVLGYQYMGLMNRPGTIAYCGHPDSVAFYVQYKKFMEQQGSACNTL</sequence>
<name>A0ABV1GE21_9FIRM</name>
<dbReference type="EMBL" id="JBBMFA010000081">
    <property type="protein sequence ID" value="MEQ2520089.1"/>
    <property type="molecule type" value="Genomic_DNA"/>
</dbReference>
<evidence type="ECO:0000259" key="1">
    <source>
        <dbReference type="Pfam" id="PF14488"/>
    </source>
</evidence>
<evidence type="ECO:0000313" key="3">
    <source>
        <dbReference type="Proteomes" id="UP001477672"/>
    </source>
</evidence>
<organism evidence="2 3">
    <name type="scientific">Ruthenibacterium intestinale</name>
    <dbReference type="NCBI Taxonomy" id="3133163"/>
    <lineage>
        <taxon>Bacteria</taxon>
        <taxon>Bacillati</taxon>
        <taxon>Bacillota</taxon>
        <taxon>Clostridia</taxon>
        <taxon>Eubacteriales</taxon>
        <taxon>Oscillospiraceae</taxon>
        <taxon>Ruthenibacterium</taxon>
    </lineage>
</organism>
<comment type="caution">
    <text evidence="2">The sequence shown here is derived from an EMBL/GenBank/DDBJ whole genome shotgun (WGS) entry which is preliminary data.</text>
</comment>
<reference evidence="2 3" key="1">
    <citation type="submission" date="2024-03" db="EMBL/GenBank/DDBJ databases">
        <title>Human intestinal bacterial collection.</title>
        <authorList>
            <person name="Pauvert C."/>
            <person name="Hitch T.C.A."/>
            <person name="Clavel T."/>
        </authorList>
    </citation>
    <scope>NUCLEOTIDE SEQUENCE [LARGE SCALE GENOMIC DNA]</scope>
    <source>
        <strain evidence="2 3">CLA-JM-H11</strain>
    </source>
</reference>
<feature type="domain" description="DUF4434" evidence="1">
    <location>
        <begin position="5"/>
        <end position="297"/>
    </location>
</feature>
<dbReference type="Pfam" id="PF14488">
    <property type="entry name" value="DUF4434"/>
    <property type="match status" value="1"/>
</dbReference>
<dbReference type="Gene3D" id="3.20.20.80">
    <property type="entry name" value="Glycosidases"/>
    <property type="match status" value="1"/>
</dbReference>
<dbReference type="Proteomes" id="UP001477672">
    <property type="component" value="Unassembled WGS sequence"/>
</dbReference>
<dbReference type="InterPro" id="IPR017853">
    <property type="entry name" value="GH"/>
</dbReference>
<protein>
    <submittedName>
        <fullName evidence="2">DUF4434 domain-containing protein</fullName>
    </submittedName>
</protein>
<evidence type="ECO:0000313" key="2">
    <source>
        <dbReference type="EMBL" id="MEQ2520089.1"/>
    </source>
</evidence>
<dbReference type="RefSeq" id="WP_349215534.1">
    <property type="nucleotide sequence ID" value="NZ_JBBMFA010000081.1"/>
</dbReference>
<proteinExistence type="predicted"/>
<keyword evidence="3" id="KW-1185">Reference proteome</keyword>
<gene>
    <name evidence="2" type="ORF">WMO24_06565</name>
</gene>
<dbReference type="SUPFAM" id="SSF51445">
    <property type="entry name" value="(Trans)glycosidases"/>
    <property type="match status" value="1"/>
</dbReference>
<dbReference type="InterPro" id="IPR027849">
    <property type="entry name" value="DUF4434"/>
</dbReference>